<keyword evidence="3" id="KW-1185">Reference proteome</keyword>
<evidence type="ECO:0000313" key="3">
    <source>
        <dbReference type="Proteomes" id="UP001066276"/>
    </source>
</evidence>
<proteinExistence type="predicted"/>
<protein>
    <submittedName>
        <fullName evidence="2">Uncharacterized protein</fullName>
    </submittedName>
</protein>
<gene>
    <name evidence="2" type="ORF">NDU88_012159</name>
</gene>
<feature type="region of interest" description="Disordered" evidence="1">
    <location>
        <begin position="1"/>
        <end position="84"/>
    </location>
</feature>
<comment type="caution">
    <text evidence="2">The sequence shown here is derived from an EMBL/GenBank/DDBJ whole genome shotgun (WGS) entry which is preliminary data.</text>
</comment>
<evidence type="ECO:0000256" key="1">
    <source>
        <dbReference type="SAM" id="MobiDB-lite"/>
    </source>
</evidence>
<accession>A0AAV7QZV8</accession>
<dbReference type="EMBL" id="JANPWB010000010">
    <property type="protein sequence ID" value="KAJ1145876.1"/>
    <property type="molecule type" value="Genomic_DNA"/>
</dbReference>
<dbReference type="Proteomes" id="UP001066276">
    <property type="component" value="Chromosome 6"/>
</dbReference>
<sequence>MGGAVTGRYRPAPPLPKVTSPGPHAAHAPPAKPSCQLPFAPIQRKSEHQPRATKNPARRIQSSSDIEMSECEPKAVFGPQGEGQ</sequence>
<name>A0AAV7QZV8_PLEWA</name>
<evidence type="ECO:0000313" key="2">
    <source>
        <dbReference type="EMBL" id="KAJ1145876.1"/>
    </source>
</evidence>
<reference evidence="2" key="1">
    <citation type="journal article" date="2022" name="bioRxiv">
        <title>Sequencing and chromosome-scale assembly of the giantPleurodeles waltlgenome.</title>
        <authorList>
            <person name="Brown T."/>
            <person name="Elewa A."/>
            <person name="Iarovenko S."/>
            <person name="Subramanian E."/>
            <person name="Araus A.J."/>
            <person name="Petzold A."/>
            <person name="Susuki M."/>
            <person name="Suzuki K.-i.T."/>
            <person name="Hayashi T."/>
            <person name="Toyoda A."/>
            <person name="Oliveira C."/>
            <person name="Osipova E."/>
            <person name="Leigh N.D."/>
            <person name="Simon A."/>
            <person name="Yun M.H."/>
        </authorList>
    </citation>
    <scope>NUCLEOTIDE SEQUENCE</scope>
    <source>
        <strain evidence="2">20211129_DDA</strain>
        <tissue evidence="2">Liver</tissue>
    </source>
</reference>
<organism evidence="2 3">
    <name type="scientific">Pleurodeles waltl</name>
    <name type="common">Iberian ribbed newt</name>
    <dbReference type="NCBI Taxonomy" id="8319"/>
    <lineage>
        <taxon>Eukaryota</taxon>
        <taxon>Metazoa</taxon>
        <taxon>Chordata</taxon>
        <taxon>Craniata</taxon>
        <taxon>Vertebrata</taxon>
        <taxon>Euteleostomi</taxon>
        <taxon>Amphibia</taxon>
        <taxon>Batrachia</taxon>
        <taxon>Caudata</taxon>
        <taxon>Salamandroidea</taxon>
        <taxon>Salamandridae</taxon>
        <taxon>Pleurodelinae</taxon>
        <taxon>Pleurodeles</taxon>
    </lineage>
</organism>
<dbReference type="AlphaFoldDB" id="A0AAV7QZV8"/>